<dbReference type="InterPro" id="IPR046955">
    <property type="entry name" value="PHR1-like"/>
</dbReference>
<sequence>MCTVGTKQALKYYEVFIIAELSRYIHTKVELERICEGCQPERRKIRMRGFERKGVRHYNRSEVPRMRWTEELHRQFVEAVECLGGQDEATPKRILQLMGVKGVSISHIKSHLQMYRSSSNSSTHQASHLKLTSTTASNSKRVFLNREGHCVYASHDGNTAAASDKNIYTILRNCSHASPYQLPSLKEIFSNWEQSRGRVPRHSNVLATEKAIRPSHTSNKKPEKQKSCDLTLSIGVCEDASSDADGSSTISEELAAQPRGESFGSTAAGDCFAAVKQESIPALNLDLTISSSWLA</sequence>
<keyword evidence="3" id="KW-0804">Transcription</keyword>
<dbReference type="FunFam" id="1.10.10.60:FF:000002">
    <property type="entry name" value="Myb family transcription factor"/>
    <property type="match status" value="1"/>
</dbReference>
<accession>A0A5J9TD05</accession>
<dbReference type="GO" id="GO:0003700">
    <property type="term" value="F:DNA-binding transcription factor activity"/>
    <property type="evidence" value="ECO:0007669"/>
    <property type="project" value="InterPro"/>
</dbReference>
<dbReference type="InterPro" id="IPR001005">
    <property type="entry name" value="SANT/Myb"/>
</dbReference>
<comment type="caution">
    <text evidence="6">The sequence shown here is derived from an EMBL/GenBank/DDBJ whole genome shotgun (WGS) entry which is preliminary data.</text>
</comment>
<dbReference type="SUPFAM" id="SSF46689">
    <property type="entry name" value="Homeodomain-like"/>
    <property type="match status" value="1"/>
</dbReference>
<dbReference type="AlphaFoldDB" id="A0A5J9TD05"/>
<evidence type="ECO:0000256" key="3">
    <source>
        <dbReference type="ARBA" id="ARBA00023163"/>
    </source>
</evidence>
<gene>
    <name evidence="6" type="ORF">EJB05_41906</name>
</gene>
<evidence type="ECO:0000256" key="4">
    <source>
        <dbReference type="ARBA" id="ARBA00023242"/>
    </source>
</evidence>
<dbReference type="PANTHER" id="PTHR31314:SF113">
    <property type="entry name" value="MYB FAMILY TRANSCRIPTION FACTOR MPH1"/>
    <property type="match status" value="1"/>
</dbReference>
<evidence type="ECO:0000313" key="7">
    <source>
        <dbReference type="Proteomes" id="UP000324897"/>
    </source>
</evidence>
<evidence type="ECO:0000259" key="5">
    <source>
        <dbReference type="PROSITE" id="PS51294"/>
    </source>
</evidence>
<name>A0A5J9TD05_9POAL</name>
<keyword evidence="1" id="KW-0805">Transcription regulation</keyword>
<protein>
    <recommendedName>
        <fullName evidence="5">HTH myb-type domain-containing protein</fullName>
    </recommendedName>
</protein>
<evidence type="ECO:0000256" key="2">
    <source>
        <dbReference type="ARBA" id="ARBA00023125"/>
    </source>
</evidence>
<dbReference type="Gene3D" id="1.10.10.60">
    <property type="entry name" value="Homeodomain-like"/>
    <property type="match status" value="1"/>
</dbReference>
<dbReference type="PANTHER" id="PTHR31314">
    <property type="entry name" value="MYB FAMILY TRANSCRIPTION FACTOR PHL7-LIKE"/>
    <property type="match status" value="1"/>
</dbReference>
<dbReference type="EMBL" id="RWGY01000039">
    <property type="protein sequence ID" value="TVU08501.1"/>
    <property type="molecule type" value="Genomic_DNA"/>
</dbReference>
<proteinExistence type="predicted"/>
<dbReference type="InterPro" id="IPR006447">
    <property type="entry name" value="Myb_dom_plants"/>
</dbReference>
<organism evidence="6 7">
    <name type="scientific">Eragrostis curvula</name>
    <name type="common">weeping love grass</name>
    <dbReference type="NCBI Taxonomy" id="38414"/>
    <lineage>
        <taxon>Eukaryota</taxon>
        <taxon>Viridiplantae</taxon>
        <taxon>Streptophyta</taxon>
        <taxon>Embryophyta</taxon>
        <taxon>Tracheophyta</taxon>
        <taxon>Spermatophyta</taxon>
        <taxon>Magnoliopsida</taxon>
        <taxon>Liliopsida</taxon>
        <taxon>Poales</taxon>
        <taxon>Poaceae</taxon>
        <taxon>PACMAD clade</taxon>
        <taxon>Chloridoideae</taxon>
        <taxon>Eragrostideae</taxon>
        <taxon>Eragrostidinae</taxon>
        <taxon>Eragrostis</taxon>
    </lineage>
</organism>
<dbReference type="Proteomes" id="UP000324897">
    <property type="component" value="Chromosome 3"/>
</dbReference>
<keyword evidence="2" id="KW-0238">DNA-binding</keyword>
<feature type="domain" description="HTH myb-type" evidence="5">
    <location>
        <begin position="60"/>
        <end position="120"/>
    </location>
</feature>
<dbReference type="Pfam" id="PF00249">
    <property type="entry name" value="Myb_DNA-binding"/>
    <property type="match status" value="1"/>
</dbReference>
<evidence type="ECO:0000313" key="6">
    <source>
        <dbReference type="EMBL" id="TVU08501.1"/>
    </source>
</evidence>
<dbReference type="NCBIfam" id="TIGR01557">
    <property type="entry name" value="myb_SHAQKYF"/>
    <property type="match status" value="1"/>
</dbReference>
<dbReference type="Gramene" id="TVU08501">
    <property type="protein sequence ID" value="TVU08501"/>
    <property type="gene ID" value="EJB05_41906"/>
</dbReference>
<dbReference type="InterPro" id="IPR017930">
    <property type="entry name" value="Myb_dom"/>
</dbReference>
<reference evidence="6 7" key="1">
    <citation type="journal article" date="2019" name="Sci. Rep.">
        <title>A high-quality genome of Eragrostis curvula grass provides insights into Poaceae evolution and supports new strategies to enhance forage quality.</title>
        <authorList>
            <person name="Carballo J."/>
            <person name="Santos B.A.C.M."/>
            <person name="Zappacosta D."/>
            <person name="Garbus I."/>
            <person name="Selva J.P."/>
            <person name="Gallo C.A."/>
            <person name="Diaz A."/>
            <person name="Albertini E."/>
            <person name="Caccamo M."/>
            <person name="Echenique V."/>
        </authorList>
    </citation>
    <scope>NUCLEOTIDE SEQUENCE [LARGE SCALE GENOMIC DNA]</scope>
    <source>
        <strain evidence="7">cv. Victoria</strain>
        <tissue evidence="6">Leaf</tissue>
    </source>
</reference>
<evidence type="ECO:0000256" key="1">
    <source>
        <dbReference type="ARBA" id="ARBA00023015"/>
    </source>
</evidence>
<dbReference type="PROSITE" id="PS51294">
    <property type="entry name" value="HTH_MYB"/>
    <property type="match status" value="1"/>
</dbReference>
<dbReference type="OrthoDB" id="551907at2759"/>
<dbReference type="GO" id="GO:0003677">
    <property type="term" value="F:DNA binding"/>
    <property type="evidence" value="ECO:0007669"/>
    <property type="project" value="UniProtKB-KW"/>
</dbReference>
<dbReference type="InterPro" id="IPR009057">
    <property type="entry name" value="Homeodomain-like_sf"/>
</dbReference>
<keyword evidence="7" id="KW-1185">Reference proteome</keyword>
<keyword evidence="4" id="KW-0539">Nucleus</keyword>